<dbReference type="AlphaFoldDB" id="A0A840S3S6"/>
<evidence type="ECO:0000313" key="4">
    <source>
        <dbReference type="EMBL" id="MBB5203484.1"/>
    </source>
</evidence>
<comment type="caution">
    <text evidence="4">The sequence shown here is derived from an EMBL/GenBank/DDBJ whole genome shotgun (WGS) entry which is preliminary data.</text>
</comment>
<dbReference type="EMBL" id="JACHHO010000001">
    <property type="protein sequence ID" value="MBB5203484.1"/>
    <property type="molecule type" value="Genomic_DNA"/>
</dbReference>
<feature type="compositionally biased region" description="Pro residues" evidence="1">
    <location>
        <begin position="57"/>
        <end position="68"/>
    </location>
</feature>
<proteinExistence type="predicted"/>
<keyword evidence="2" id="KW-1133">Transmembrane helix</keyword>
<dbReference type="InterPro" id="IPR011723">
    <property type="entry name" value="Znf/thioredoxin_put"/>
</dbReference>
<dbReference type="RefSeq" id="WP_175423679.1">
    <property type="nucleotide sequence ID" value="NZ_CP040709.1"/>
</dbReference>
<dbReference type="Pfam" id="PF11906">
    <property type="entry name" value="DUF3426"/>
    <property type="match status" value="1"/>
</dbReference>
<feature type="transmembrane region" description="Helical" evidence="2">
    <location>
        <begin position="180"/>
        <end position="199"/>
    </location>
</feature>
<sequence>MSLATRCPSCATVFRVAEDQLRVSEGFVRCGRCDAVFNAREQLFDLDGEPAARQADPVPPMDPAPPPAYESAVPTPEETAPYEAEEFAATVQTDAEFEPDPHAEALEDGRREPSFSALGFGEDAAVDPNARLRELLGATEQPATKEVALAGAPGSAPKAESFASLRSPPSPRRSTWRQGLAWLSLALLVIGLPLQWAWWERDALRARWPWAEAAWLQACGTCSPVAWKRLEGLVVAASGLQPTPQGQAYHLSLRIENRNPHSLALPWVDLKLNDAEGRLLLRRSLSPQELGQKQQRIEAGASLDLGATFSLAGRLTGYEISLFHP</sequence>
<dbReference type="Proteomes" id="UP000554837">
    <property type="component" value="Unassembled WGS sequence"/>
</dbReference>
<feature type="region of interest" description="Disordered" evidence="1">
    <location>
        <begin position="150"/>
        <end position="171"/>
    </location>
</feature>
<keyword evidence="2" id="KW-0472">Membrane</keyword>
<evidence type="ECO:0000256" key="2">
    <source>
        <dbReference type="SAM" id="Phobius"/>
    </source>
</evidence>
<dbReference type="Pfam" id="PF13719">
    <property type="entry name" value="Zn_ribbon_5"/>
    <property type="match status" value="1"/>
</dbReference>
<feature type="domain" description="Zinc finger/thioredoxin putative" evidence="3">
    <location>
        <begin position="3"/>
        <end position="39"/>
    </location>
</feature>
<accession>A0A840S3S6</accession>
<dbReference type="NCBIfam" id="TIGR02098">
    <property type="entry name" value="MJ0042_CXXC"/>
    <property type="match status" value="1"/>
</dbReference>
<gene>
    <name evidence="4" type="ORF">HNQ51_000777</name>
</gene>
<organism evidence="4 5">
    <name type="scientific">Inhella inkyongensis</name>
    <dbReference type="NCBI Taxonomy" id="392593"/>
    <lineage>
        <taxon>Bacteria</taxon>
        <taxon>Pseudomonadati</taxon>
        <taxon>Pseudomonadota</taxon>
        <taxon>Betaproteobacteria</taxon>
        <taxon>Burkholderiales</taxon>
        <taxon>Sphaerotilaceae</taxon>
        <taxon>Inhella</taxon>
    </lineage>
</organism>
<protein>
    <submittedName>
        <fullName evidence="4">Putative Zn finger-like uncharacterized protein</fullName>
    </submittedName>
</protein>
<evidence type="ECO:0000313" key="5">
    <source>
        <dbReference type="Proteomes" id="UP000554837"/>
    </source>
</evidence>
<keyword evidence="5" id="KW-1185">Reference proteome</keyword>
<reference evidence="4 5" key="1">
    <citation type="submission" date="2020-08" db="EMBL/GenBank/DDBJ databases">
        <title>Genomic Encyclopedia of Type Strains, Phase IV (KMG-IV): sequencing the most valuable type-strain genomes for metagenomic binning, comparative biology and taxonomic classification.</title>
        <authorList>
            <person name="Goeker M."/>
        </authorList>
    </citation>
    <scope>NUCLEOTIDE SEQUENCE [LARGE SCALE GENOMIC DNA]</scope>
    <source>
        <strain evidence="4 5">DSM 23958</strain>
    </source>
</reference>
<evidence type="ECO:0000256" key="1">
    <source>
        <dbReference type="SAM" id="MobiDB-lite"/>
    </source>
</evidence>
<keyword evidence="2" id="KW-0812">Transmembrane</keyword>
<feature type="region of interest" description="Disordered" evidence="1">
    <location>
        <begin position="51"/>
        <end position="80"/>
    </location>
</feature>
<name>A0A840S3S6_9BURK</name>
<evidence type="ECO:0000259" key="3">
    <source>
        <dbReference type="Pfam" id="PF13719"/>
    </source>
</evidence>
<dbReference type="InterPro" id="IPR021834">
    <property type="entry name" value="DUF3426"/>
</dbReference>